<sequence>MAPIDFPFAHDDDVQKVVEQLKVLSRDSLAAAQGIHEIKRSATSLADKYKNNITALAGLPPGVEDFAKSFNDILWSARNSATLGVSRITDFVDITVIGIVEDIKTPEDRDEAVLELKDMVSKKPAPVEGFPGATKQFGDIWITSSSDAAKIQKILEEATDIKKTVKELTKAFEPAKAGYRKVQEALRAYAAQI</sequence>
<dbReference type="GeneID" id="18822798"/>
<keyword evidence="2" id="KW-1185">Reference proteome</keyword>
<dbReference type="OrthoDB" id="3111393at2759"/>
<dbReference type="OMA" id="GIHEIKR"/>
<dbReference type="KEGG" id="abp:AGABI1DRAFT109920"/>
<dbReference type="AlphaFoldDB" id="K5WHB2"/>
<protein>
    <submittedName>
        <fullName evidence="1">Uncharacterized protein</fullName>
    </submittedName>
</protein>
<proteinExistence type="predicted"/>
<evidence type="ECO:0000313" key="2">
    <source>
        <dbReference type="Proteomes" id="UP000008493"/>
    </source>
</evidence>
<dbReference type="HOGENOM" id="CLU_1408361_0_0_1"/>
<organism evidence="1 2">
    <name type="scientific">Agaricus bisporus var. burnettii (strain JB137-S8 / ATCC MYA-4627 / FGSC 10392)</name>
    <name type="common">White button mushroom</name>
    <dbReference type="NCBI Taxonomy" id="597362"/>
    <lineage>
        <taxon>Eukaryota</taxon>
        <taxon>Fungi</taxon>
        <taxon>Dikarya</taxon>
        <taxon>Basidiomycota</taxon>
        <taxon>Agaricomycotina</taxon>
        <taxon>Agaricomycetes</taxon>
        <taxon>Agaricomycetidae</taxon>
        <taxon>Agaricales</taxon>
        <taxon>Agaricineae</taxon>
        <taxon>Agaricaceae</taxon>
        <taxon>Agaricus</taxon>
    </lineage>
</organism>
<gene>
    <name evidence="1" type="ORF">AGABI1DRAFT_109920</name>
</gene>
<dbReference type="InParanoid" id="K5WHB2"/>
<dbReference type="RefSeq" id="XP_007334725.1">
    <property type="nucleotide sequence ID" value="XM_007334663.1"/>
</dbReference>
<evidence type="ECO:0000313" key="1">
    <source>
        <dbReference type="EMBL" id="EKM74631.1"/>
    </source>
</evidence>
<accession>K5WHB2</accession>
<dbReference type="Proteomes" id="UP000008493">
    <property type="component" value="Unassembled WGS sequence"/>
</dbReference>
<name>K5WHB2_AGABU</name>
<reference evidence="2" key="1">
    <citation type="journal article" date="2012" name="Proc. Natl. Acad. Sci. U.S.A.">
        <title>Genome sequence of the button mushroom Agaricus bisporus reveals mechanisms governing adaptation to a humic-rich ecological niche.</title>
        <authorList>
            <person name="Morin E."/>
            <person name="Kohler A."/>
            <person name="Baker A.R."/>
            <person name="Foulongne-Oriol M."/>
            <person name="Lombard V."/>
            <person name="Nagy L.G."/>
            <person name="Ohm R.A."/>
            <person name="Patyshakuliyeva A."/>
            <person name="Brun A."/>
            <person name="Aerts A.L."/>
            <person name="Bailey A.M."/>
            <person name="Billette C."/>
            <person name="Coutinho P.M."/>
            <person name="Deakin G."/>
            <person name="Doddapaneni H."/>
            <person name="Floudas D."/>
            <person name="Grimwood J."/>
            <person name="Hilden K."/>
            <person name="Kuees U."/>
            <person name="LaButti K.M."/>
            <person name="Lapidus A."/>
            <person name="Lindquist E.A."/>
            <person name="Lucas S.M."/>
            <person name="Murat C."/>
            <person name="Riley R.W."/>
            <person name="Salamov A.A."/>
            <person name="Schmutz J."/>
            <person name="Subramanian V."/>
            <person name="Woesten H.A.B."/>
            <person name="Xu J."/>
            <person name="Eastwood D.C."/>
            <person name="Foster G.D."/>
            <person name="Sonnenberg A.S."/>
            <person name="Cullen D."/>
            <person name="de Vries R.P."/>
            <person name="Lundell T."/>
            <person name="Hibbett D.S."/>
            <person name="Henrissat B."/>
            <person name="Burton K.S."/>
            <person name="Kerrigan R.W."/>
            <person name="Challen M.P."/>
            <person name="Grigoriev I.V."/>
            <person name="Martin F."/>
        </authorList>
    </citation>
    <scope>NUCLEOTIDE SEQUENCE [LARGE SCALE GENOMIC DNA]</scope>
    <source>
        <strain evidence="2">JB137-S8 / ATCC MYA-4627 / FGSC 10392</strain>
    </source>
</reference>
<dbReference type="EMBL" id="JH971433">
    <property type="protein sequence ID" value="EKM74631.1"/>
    <property type="molecule type" value="Genomic_DNA"/>
</dbReference>